<reference evidence="1" key="2">
    <citation type="submission" date="2024-03" db="EMBL/GenBank/DDBJ databases">
        <authorList>
            <person name="Ni Y."/>
            <person name="Xu T."/>
            <person name="Yan S."/>
            <person name="Chen L."/>
            <person name="Wang Y."/>
        </authorList>
    </citation>
    <scope>NUCLEOTIDE SEQUENCE</scope>
    <source>
        <strain evidence="2">NTT1</strain>
        <strain evidence="1">NTT2</strain>
    </source>
</reference>
<dbReference type="EMBL" id="BK067783">
    <property type="protein sequence ID" value="DBA51746.1"/>
    <property type="molecule type" value="Genomic_DNA"/>
</dbReference>
<organism evidence="1">
    <name type="scientific">Nitrosopumilaceae spindle-shaped virus</name>
    <dbReference type="NCBI Taxonomy" id="3065433"/>
    <lineage>
        <taxon>Viruses</taxon>
    </lineage>
</organism>
<protein>
    <submittedName>
        <fullName evidence="2">ORF14</fullName>
    </submittedName>
    <submittedName>
        <fullName evidence="1">ORF47</fullName>
    </submittedName>
</protein>
<evidence type="ECO:0000313" key="2">
    <source>
        <dbReference type="EMBL" id="DBA52155.1"/>
    </source>
</evidence>
<reference evidence="1" key="1">
    <citation type="journal article" date="2024" name="Environ. Microbiol. Rep.">
        <title>Hiding in plain sight: The discovery of complete genomes of 11 hypothetical spindle-shaped viruses that putatively infect mesophilic ammonia-oxidizing archaea.</title>
        <authorList>
            <person name="Ni Y."/>
            <person name="Xu T."/>
            <person name="Yan S."/>
            <person name="Chen L."/>
            <person name="Wang Y."/>
        </authorList>
    </citation>
    <scope>NUCLEOTIDE SEQUENCE</scope>
    <source>
        <strain evidence="2">NTT1</strain>
        <strain evidence="1">NTT2</strain>
    </source>
</reference>
<name>A0AAT9J762_9VIRU</name>
<dbReference type="EMBL" id="BK067791">
    <property type="protein sequence ID" value="DBA52155.1"/>
    <property type="molecule type" value="Genomic_DNA"/>
</dbReference>
<accession>A0AAT9J762</accession>
<sequence length="199" mass="22998">MVTPALIDLNILALKHLDRAYFALYHQDYDACTASLHSVNAALKDGYRVEFNTDKYRAATEHPTLIYCKPCGTKFNKDDIKMWNMLLPLAQQIGSGSTHTKVWTCHECKATNILSESKIEKQILEEPFFLKIVPYPPSRKQNLSDRTTYHIKYKAWFGMAVSELTRQISQLRWDNHRPGDEQGMDQIQEQILATLDSKY</sequence>
<proteinExistence type="predicted"/>
<evidence type="ECO:0000313" key="1">
    <source>
        <dbReference type="EMBL" id="DBA51746.1"/>
    </source>
</evidence>